<sequence length="248" mass="27783">MGNTQERPSQTIDRERKRLVETLQADSGLLLDALLARGVLTGPEYEALDALPDAERRVRRLLLLVQSKGEAACQELLSCAQRTVRAPDPAWDWQHATGKEAMTPHAQATGLPGLLTQGPRAPGCPELQNPTRPGVLRTPRQHNPEPARKLSQSWKPRLLKRLNRSWTPKWIRNRSQRLNRSQSQSQSRSQSQSQSRCLTSRLETSLKIPESHSTDRPLFLLAAWDLGSCQGGVRCHQGSIWPSTTESE</sequence>
<dbReference type="InterPro" id="IPR052685">
    <property type="entry name" value="Apoptosis_Repressor_CARD"/>
</dbReference>
<evidence type="ECO:0000259" key="19">
    <source>
        <dbReference type="PROSITE" id="PS50209"/>
    </source>
</evidence>
<accession>A0A8C6CKB8</accession>
<evidence type="ECO:0000256" key="4">
    <source>
        <dbReference type="ARBA" id="ARBA00004635"/>
    </source>
</evidence>
<keyword evidence="7" id="KW-0507">mRNA processing</keyword>
<evidence type="ECO:0000256" key="3">
    <source>
        <dbReference type="ARBA" id="ARBA00004496"/>
    </source>
</evidence>
<evidence type="ECO:0000313" key="21">
    <source>
        <dbReference type="Proteomes" id="UP000694544"/>
    </source>
</evidence>
<evidence type="ECO:0000256" key="9">
    <source>
        <dbReference type="ARBA" id="ARBA00022723"/>
    </source>
</evidence>
<name>A0A8C6CKB8_MOSMO</name>
<evidence type="ECO:0000256" key="1">
    <source>
        <dbReference type="ARBA" id="ARBA00004173"/>
    </source>
</evidence>
<keyword evidence="5" id="KW-0963">Cytoplasm</keyword>
<dbReference type="GO" id="GO:0090201">
    <property type="term" value="P:negative regulation of release of cytochrome c from mitochondria"/>
    <property type="evidence" value="ECO:0007669"/>
    <property type="project" value="TreeGrafter"/>
</dbReference>
<dbReference type="GO" id="GO:0016529">
    <property type="term" value="C:sarcoplasmic reticulum"/>
    <property type="evidence" value="ECO:0007669"/>
    <property type="project" value="UniProtKB-SubCell"/>
</dbReference>
<keyword evidence="6" id="KW-0597">Phosphoprotein</keyword>
<dbReference type="GO" id="GO:0016020">
    <property type="term" value="C:membrane"/>
    <property type="evidence" value="ECO:0007669"/>
    <property type="project" value="UniProtKB-SubCell"/>
</dbReference>
<proteinExistence type="predicted"/>
<dbReference type="AlphaFoldDB" id="A0A8C6CKB8"/>
<reference evidence="20" key="1">
    <citation type="submission" date="2025-08" db="UniProtKB">
        <authorList>
            <consortium name="Ensembl"/>
        </authorList>
    </citation>
    <scope>IDENTIFICATION</scope>
</reference>
<evidence type="ECO:0000256" key="17">
    <source>
        <dbReference type="ARBA" id="ARBA00078134"/>
    </source>
</evidence>
<keyword evidence="11" id="KW-0832">Ubl conjugation</keyword>
<evidence type="ECO:0000256" key="5">
    <source>
        <dbReference type="ARBA" id="ARBA00022490"/>
    </source>
</evidence>
<feature type="region of interest" description="Disordered" evidence="18">
    <location>
        <begin position="173"/>
        <end position="198"/>
    </location>
</feature>
<dbReference type="Proteomes" id="UP000694544">
    <property type="component" value="Unplaced"/>
</dbReference>
<evidence type="ECO:0000256" key="10">
    <source>
        <dbReference type="ARBA" id="ARBA00022837"/>
    </source>
</evidence>
<protein>
    <recommendedName>
        <fullName evidence="16">Nucleolar protein 3</fullName>
    </recommendedName>
    <alternativeName>
        <fullName evidence="17">Apoptosis repressor with CARD</fullName>
    </alternativeName>
</protein>
<evidence type="ECO:0000313" key="20">
    <source>
        <dbReference type="Ensembl" id="ENSMMSP00000002904.1"/>
    </source>
</evidence>
<keyword evidence="9" id="KW-0479">Metal-binding</keyword>
<evidence type="ECO:0000256" key="15">
    <source>
        <dbReference type="ARBA" id="ARBA00023288"/>
    </source>
</evidence>
<evidence type="ECO:0000256" key="18">
    <source>
        <dbReference type="SAM" id="MobiDB-lite"/>
    </source>
</evidence>
<keyword evidence="13" id="KW-0496">Mitochondrion</keyword>
<dbReference type="InterPro" id="IPR011029">
    <property type="entry name" value="DEATH-like_dom_sf"/>
</dbReference>
<dbReference type="GO" id="GO:0005739">
    <property type="term" value="C:mitochondrion"/>
    <property type="evidence" value="ECO:0007669"/>
    <property type="project" value="UniProtKB-SubCell"/>
</dbReference>
<dbReference type="PANTHER" id="PTHR22797:SF37">
    <property type="entry name" value="NUCLEOLAR PROTEIN 3"/>
    <property type="match status" value="1"/>
</dbReference>
<dbReference type="InterPro" id="IPR001315">
    <property type="entry name" value="CARD"/>
</dbReference>
<dbReference type="FunFam" id="1.10.533.10:FF:000035">
    <property type="entry name" value="nucleolar protein 3 isoform X5"/>
    <property type="match status" value="1"/>
</dbReference>
<dbReference type="Pfam" id="PF00619">
    <property type="entry name" value="CARD"/>
    <property type="match status" value="1"/>
</dbReference>
<organism evidence="20 21">
    <name type="scientific">Moschus moschiferus</name>
    <name type="common">Siberian musk deer</name>
    <name type="synonym">Moschus sibiricus</name>
    <dbReference type="NCBI Taxonomy" id="68415"/>
    <lineage>
        <taxon>Eukaryota</taxon>
        <taxon>Metazoa</taxon>
        <taxon>Chordata</taxon>
        <taxon>Craniata</taxon>
        <taxon>Vertebrata</taxon>
        <taxon>Euteleostomi</taxon>
        <taxon>Mammalia</taxon>
        <taxon>Eutheria</taxon>
        <taxon>Laurasiatheria</taxon>
        <taxon>Artiodactyla</taxon>
        <taxon>Ruminantia</taxon>
        <taxon>Pecora</taxon>
        <taxon>Moschidae</taxon>
        <taxon>Moschus</taxon>
    </lineage>
</organism>
<feature type="region of interest" description="Disordered" evidence="18">
    <location>
        <begin position="109"/>
        <end position="154"/>
    </location>
</feature>
<feature type="domain" description="CARD" evidence="19">
    <location>
        <begin position="4"/>
        <end position="83"/>
    </location>
</feature>
<dbReference type="GO" id="GO:0089720">
    <property type="term" value="F:caspase binding"/>
    <property type="evidence" value="ECO:0007669"/>
    <property type="project" value="TreeGrafter"/>
</dbReference>
<dbReference type="GeneTree" id="ENSGT00510000049353"/>
<dbReference type="GO" id="GO:0043027">
    <property type="term" value="F:cysteine-type endopeptidase inhibitor activity involved in apoptotic process"/>
    <property type="evidence" value="ECO:0007669"/>
    <property type="project" value="TreeGrafter"/>
</dbReference>
<dbReference type="CDD" id="cd01671">
    <property type="entry name" value="CARD"/>
    <property type="match status" value="1"/>
</dbReference>
<keyword evidence="21" id="KW-1185">Reference proteome</keyword>
<reference evidence="20" key="2">
    <citation type="submission" date="2025-09" db="UniProtKB">
        <authorList>
            <consortium name="Ensembl"/>
        </authorList>
    </citation>
    <scope>IDENTIFICATION</scope>
</reference>
<evidence type="ECO:0000256" key="11">
    <source>
        <dbReference type="ARBA" id="ARBA00022843"/>
    </source>
</evidence>
<keyword evidence="8" id="KW-0519">Myristate</keyword>
<evidence type="ECO:0000256" key="8">
    <source>
        <dbReference type="ARBA" id="ARBA00022707"/>
    </source>
</evidence>
<dbReference type="Gene3D" id="1.10.533.10">
    <property type="entry name" value="Death Domain, Fas"/>
    <property type="match status" value="1"/>
</dbReference>
<feature type="compositionally biased region" description="Low complexity" evidence="18">
    <location>
        <begin position="178"/>
        <end position="196"/>
    </location>
</feature>
<keyword evidence="12" id="KW-0703">Sarcoplasmic reticulum</keyword>
<dbReference type="GO" id="GO:0046872">
    <property type="term" value="F:metal ion binding"/>
    <property type="evidence" value="ECO:0007669"/>
    <property type="project" value="UniProtKB-KW"/>
</dbReference>
<keyword evidence="14" id="KW-0472">Membrane</keyword>
<evidence type="ECO:0000256" key="16">
    <source>
        <dbReference type="ARBA" id="ARBA00068545"/>
    </source>
</evidence>
<dbReference type="PROSITE" id="PS50209">
    <property type="entry name" value="CARD"/>
    <property type="match status" value="1"/>
</dbReference>
<keyword evidence="15" id="KW-0449">Lipoprotein</keyword>
<dbReference type="GO" id="GO:0035877">
    <property type="term" value="F:death effector domain binding"/>
    <property type="evidence" value="ECO:0007669"/>
    <property type="project" value="TreeGrafter"/>
</dbReference>
<dbReference type="SUPFAM" id="SSF47986">
    <property type="entry name" value="DEATH domain"/>
    <property type="match status" value="1"/>
</dbReference>
<dbReference type="GO" id="GO:2001243">
    <property type="term" value="P:negative regulation of intrinsic apoptotic signaling pathway"/>
    <property type="evidence" value="ECO:0007669"/>
    <property type="project" value="TreeGrafter"/>
</dbReference>
<dbReference type="GO" id="GO:0005123">
    <property type="term" value="F:death receptor binding"/>
    <property type="evidence" value="ECO:0007669"/>
    <property type="project" value="TreeGrafter"/>
</dbReference>
<comment type="subcellular location">
    <subcellularLocation>
        <location evidence="3">Cytoplasm</location>
    </subcellularLocation>
    <subcellularLocation>
        <location evidence="4">Membrane</location>
        <topology evidence="4">Lipid-anchor</topology>
    </subcellularLocation>
    <subcellularLocation>
        <location evidence="1">Mitochondrion</location>
    </subcellularLocation>
    <subcellularLocation>
        <location evidence="2">Sarcoplasmic reticulum</location>
    </subcellularLocation>
</comment>
<evidence type="ECO:0000256" key="7">
    <source>
        <dbReference type="ARBA" id="ARBA00022664"/>
    </source>
</evidence>
<evidence type="ECO:0000256" key="2">
    <source>
        <dbReference type="ARBA" id="ARBA00004369"/>
    </source>
</evidence>
<keyword evidence="10" id="KW-0106">Calcium</keyword>
<evidence type="ECO:0000256" key="6">
    <source>
        <dbReference type="ARBA" id="ARBA00022553"/>
    </source>
</evidence>
<evidence type="ECO:0000256" key="13">
    <source>
        <dbReference type="ARBA" id="ARBA00023128"/>
    </source>
</evidence>
<dbReference type="GO" id="GO:0006397">
    <property type="term" value="P:mRNA processing"/>
    <property type="evidence" value="ECO:0007669"/>
    <property type="project" value="UniProtKB-KW"/>
</dbReference>
<dbReference type="SMART" id="SM00114">
    <property type="entry name" value="CARD"/>
    <property type="match status" value="1"/>
</dbReference>
<dbReference type="PANTHER" id="PTHR22797">
    <property type="entry name" value="CARD6/NUCLEOLAR PROTEIN 3"/>
    <property type="match status" value="1"/>
</dbReference>
<evidence type="ECO:0000256" key="14">
    <source>
        <dbReference type="ARBA" id="ARBA00023136"/>
    </source>
</evidence>
<evidence type="ECO:0000256" key="12">
    <source>
        <dbReference type="ARBA" id="ARBA00022951"/>
    </source>
</evidence>
<dbReference type="GO" id="GO:2001237">
    <property type="term" value="P:negative regulation of extrinsic apoptotic signaling pathway"/>
    <property type="evidence" value="ECO:0007669"/>
    <property type="project" value="TreeGrafter"/>
</dbReference>
<dbReference type="Ensembl" id="ENSMMST00000003173.1">
    <property type="protein sequence ID" value="ENSMMSP00000002904.1"/>
    <property type="gene ID" value="ENSMMSG00000002238.1"/>
</dbReference>